<keyword evidence="3" id="KW-1185">Reference proteome</keyword>
<dbReference type="SMART" id="SM00256">
    <property type="entry name" value="FBOX"/>
    <property type="match status" value="1"/>
</dbReference>
<organism evidence="2 3">
    <name type="scientific">Dovyalis caffra</name>
    <dbReference type="NCBI Taxonomy" id="77055"/>
    <lineage>
        <taxon>Eukaryota</taxon>
        <taxon>Viridiplantae</taxon>
        <taxon>Streptophyta</taxon>
        <taxon>Embryophyta</taxon>
        <taxon>Tracheophyta</taxon>
        <taxon>Spermatophyta</taxon>
        <taxon>Magnoliopsida</taxon>
        <taxon>eudicotyledons</taxon>
        <taxon>Gunneridae</taxon>
        <taxon>Pentapetalae</taxon>
        <taxon>rosids</taxon>
        <taxon>fabids</taxon>
        <taxon>Malpighiales</taxon>
        <taxon>Salicaceae</taxon>
        <taxon>Flacourtieae</taxon>
        <taxon>Dovyalis</taxon>
    </lineage>
</organism>
<reference evidence="2 3" key="1">
    <citation type="submission" date="2024-01" db="EMBL/GenBank/DDBJ databases">
        <authorList>
            <person name="Waweru B."/>
        </authorList>
    </citation>
    <scope>NUCLEOTIDE SEQUENCE [LARGE SCALE GENOMIC DNA]</scope>
</reference>
<dbReference type="PANTHER" id="PTHR31672:SF13">
    <property type="entry name" value="F-BOX PROTEIN CPR30-LIKE"/>
    <property type="match status" value="1"/>
</dbReference>
<dbReference type="NCBIfam" id="TIGR01640">
    <property type="entry name" value="F_box_assoc_1"/>
    <property type="match status" value="1"/>
</dbReference>
<protein>
    <recommendedName>
        <fullName evidence="1">F-box domain-containing protein</fullName>
    </recommendedName>
</protein>
<dbReference type="Pfam" id="PF00646">
    <property type="entry name" value="F-box"/>
    <property type="match status" value="1"/>
</dbReference>
<dbReference type="AlphaFoldDB" id="A0AAV1QNX0"/>
<dbReference type="InterPro" id="IPR001810">
    <property type="entry name" value="F-box_dom"/>
</dbReference>
<sequence length="399" mass="46020">MSCYISNLSSHILQTIFSKLSISTLQRCRNVCKSWQHILADPSFALLHQGCANDDNLILCLETKIFGSYSERSLYWLEHQGEFSHFDLAKTGTISKLNFIVHFVNSCNGLLCLCLNPFGHVIDTILCVSNPITGEYVYLPQLGYDKYSDENMCGLGFCSSTNQFKAIRIFFTKEQEDSILHAEVYTFRADTILLDDKATPRGFETDTWRSIGVVHHYNDWNKYCWRSFNAFVNGCFHWIINNECDYDHTIVIYSFHFGSEQFRTVSLPPSVHSDGHQCADAGVFRDSLYFSCFNHFSRDEYITVWVMRDYGVVESWVKLLVIKRVMPRLEPKDFKVMKFFENGNILVSVGYKLWLYNPERKYHELVEATKDKSITVISLSARFASIKDIMAGGKITNFG</sequence>
<comment type="caution">
    <text evidence="2">The sequence shown here is derived from an EMBL/GenBank/DDBJ whole genome shotgun (WGS) entry which is preliminary data.</text>
</comment>
<dbReference type="Pfam" id="PF08268">
    <property type="entry name" value="FBA_3"/>
    <property type="match status" value="1"/>
</dbReference>
<dbReference type="InterPro" id="IPR017451">
    <property type="entry name" value="F-box-assoc_interact_dom"/>
</dbReference>
<evidence type="ECO:0000313" key="3">
    <source>
        <dbReference type="Proteomes" id="UP001314170"/>
    </source>
</evidence>
<dbReference type="SUPFAM" id="SSF81383">
    <property type="entry name" value="F-box domain"/>
    <property type="match status" value="1"/>
</dbReference>
<gene>
    <name evidence="2" type="ORF">DCAF_LOCUS250</name>
</gene>
<dbReference type="InterPro" id="IPR050796">
    <property type="entry name" value="SCF_F-box_component"/>
</dbReference>
<dbReference type="Proteomes" id="UP001314170">
    <property type="component" value="Unassembled WGS sequence"/>
</dbReference>
<dbReference type="EMBL" id="CAWUPB010000027">
    <property type="protein sequence ID" value="CAK7322639.1"/>
    <property type="molecule type" value="Genomic_DNA"/>
</dbReference>
<evidence type="ECO:0000259" key="1">
    <source>
        <dbReference type="SMART" id="SM00256"/>
    </source>
</evidence>
<accession>A0AAV1QNX0</accession>
<dbReference type="InterPro" id="IPR013187">
    <property type="entry name" value="F-box-assoc_dom_typ3"/>
</dbReference>
<name>A0AAV1QNX0_9ROSI</name>
<dbReference type="PANTHER" id="PTHR31672">
    <property type="entry name" value="BNACNNG10540D PROTEIN"/>
    <property type="match status" value="1"/>
</dbReference>
<feature type="domain" description="F-box" evidence="1">
    <location>
        <begin position="8"/>
        <end position="48"/>
    </location>
</feature>
<proteinExistence type="predicted"/>
<dbReference type="Gene3D" id="1.20.1280.50">
    <property type="match status" value="1"/>
</dbReference>
<dbReference type="InterPro" id="IPR036047">
    <property type="entry name" value="F-box-like_dom_sf"/>
</dbReference>
<evidence type="ECO:0000313" key="2">
    <source>
        <dbReference type="EMBL" id="CAK7322639.1"/>
    </source>
</evidence>